<dbReference type="KEGG" id="ppec:H9W90_12230"/>
<accession>A0A7G9L8K4</accession>
<dbReference type="RefSeq" id="WP_187481873.1">
    <property type="nucleotide sequence ID" value="NZ_CP060695.1"/>
</dbReference>
<protein>
    <submittedName>
        <fullName evidence="1">Uncharacterized protein</fullName>
    </submittedName>
</protein>
<gene>
    <name evidence="1" type="ORF">H9W90_12230</name>
</gene>
<evidence type="ECO:0000313" key="1">
    <source>
        <dbReference type="EMBL" id="QNM84953.1"/>
    </source>
</evidence>
<evidence type="ECO:0000313" key="2">
    <source>
        <dbReference type="Proteomes" id="UP000515808"/>
    </source>
</evidence>
<name>A0A7G9L8K4_9FLAO</name>
<dbReference type="EMBL" id="CP060695">
    <property type="protein sequence ID" value="QNM84953.1"/>
    <property type="molecule type" value="Genomic_DNA"/>
</dbReference>
<reference evidence="1 2" key="1">
    <citation type="submission" date="2020-08" db="EMBL/GenBank/DDBJ databases">
        <title>Polaribacter sp. L12M9 isolated from gut of the Korean scallop.</title>
        <authorList>
            <person name="Jeong Y.S."/>
        </authorList>
    </citation>
    <scope>NUCLEOTIDE SEQUENCE [LARGE SCALE GENOMIC DNA]</scope>
    <source>
        <strain evidence="1 2">L12M9</strain>
    </source>
</reference>
<sequence length="117" mass="14136">MNSETLLKYLKFLQKESLRHQNDKKITDDEIQQFEIEINRFIEKVFKTSFSEEIKKVVLSIDFNLDEENHNKSKFKWLNFIGGFEGKEIKNQLNRKNRFEKLYNDIDASIFKIKTLI</sequence>
<keyword evidence="2" id="KW-1185">Reference proteome</keyword>
<proteinExistence type="predicted"/>
<dbReference type="Proteomes" id="UP000515808">
    <property type="component" value="Chromosome"/>
</dbReference>
<organism evidence="1 2">
    <name type="scientific">Polaribacter pectinis</name>
    <dbReference type="NCBI Taxonomy" id="2738844"/>
    <lineage>
        <taxon>Bacteria</taxon>
        <taxon>Pseudomonadati</taxon>
        <taxon>Bacteroidota</taxon>
        <taxon>Flavobacteriia</taxon>
        <taxon>Flavobacteriales</taxon>
        <taxon>Flavobacteriaceae</taxon>
    </lineage>
</organism>
<dbReference type="AlphaFoldDB" id="A0A7G9L8K4"/>